<evidence type="ECO:0000313" key="1">
    <source>
        <dbReference type="EMBL" id="TGY98099.1"/>
    </source>
</evidence>
<organism evidence="1 2">
    <name type="scientific">Petralouisia muris</name>
    <dbReference type="NCBI Taxonomy" id="3032872"/>
    <lineage>
        <taxon>Bacteria</taxon>
        <taxon>Bacillati</taxon>
        <taxon>Bacillota</taxon>
        <taxon>Clostridia</taxon>
        <taxon>Lachnospirales</taxon>
        <taxon>Lachnospiraceae</taxon>
        <taxon>Petralouisia</taxon>
    </lineage>
</organism>
<comment type="caution">
    <text evidence="1">The sequence shown here is derived from an EMBL/GenBank/DDBJ whole genome shotgun (WGS) entry which is preliminary data.</text>
</comment>
<sequence>MAANLHDKKASTEYGRIPFFYRLKAGISLFLAIYGIFLCMENLLLSGTANRGLLLLAGLILILTEIMYLGKKQRVIVSLLFVMVLGTAVRLNQPIFSEGGKEIANRVLELINRYYRTEYLTWFVKPEGSEKIWCFMLLCALLGFLESLLVVSVSSRAYEENKSYFKKWKVRVAFLIVPALIFVLGSYVGIPPSETEVLLILAGFLAWNLELKEKGAWIPGTGLAVILVLAAIFSESGLARQLMARWHTPWYQNQLQLEDQLLELVDKVSGIQLFSGNKAQSEYMLGNDKPNQTGKELFRITTDKRPEQTFYIRGFIGGDYAGGSWKAVSKQEFSDWAQNQGISNQAGREAVQNYPYQTLKEREKTDQGYVARDVTIELKNPVSGYTLSPYYSEIPEDQPAEGDGMLSPQGQKEFMWNSFLFLKDWQREGFHSVSAWEQKVSVRDLSGQTEEERIWENYCSYVQQVYTRLPKQGLERVKELAEPYAQLNLWGNQLDLDKLQGKEDSQGAFEEENQEEGVFEEENQEEGVFEEGSQEEETFGEEGEPGQEIQPGQELRIPEYRIMQVKMLLWSNTEYSQNLEPVPEGEDYTEYFLLEQKKGFCVHYATAGTLMLRMLGVPARYVSGYVVFPEDFHKNKDGTFTAVVKDQRGHAWTEVFQNDTGFYPLEVTPPSYLTILADLEPGEDVEEALQEWEQGGEEEALNEPTPESKQQEEENTHPPALEEEQPEDQEPAAAKTESSAKRDENRDAAIPGPVKAASVSLAGIVLICGMFWSWKKYMQRKRQAEFYQENRSKGALAMGKALETLLKSKGLEREKSMGDQEYGAYLAQKLPELEWERAVSIWQKAAFSQQGITEEEFLAAEEFYQKSVRALKK</sequence>
<evidence type="ECO:0000313" key="2">
    <source>
        <dbReference type="Proteomes" id="UP000304953"/>
    </source>
</evidence>
<name>A0AC61S1M8_9FIRM</name>
<dbReference type="EMBL" id="SRYA01000002">
    <property type="protein sequence ID" value="TGY98099.1"/>
    <property type="molecule type" value="Genomic_DNA"/>
</dbReference>
<proteinExistence type="predicted"/>
<keyword evidence="2" id="KW-1185">Reference proteome</keyword>
<dbReference type="Proteomes" id="UP000304953">
    <property type="component" value="Unassembled WGS sequence"/>
</dbReference>
<reference evidence="1" key="1">
    <citation type="submission" date="2019-04" db="EMBL/GenBank/DDBJ databases">
        <title>Microbes associate with the intestines of laboratory mice.</title>
        <authorList>
            <person name="Navarre W."/>
            <person name="Wong E."/>
            <person name="Huang K."/>
            <person name="Tropini C."/>
            <person name="Ng K."/>
            <person name="Yu B."/>
        </authorList>
    </citation>
    <scope>NUCLEOTIDE SEQUENCE</scope>
    <source>
        <strain evidence="1">NM01_1-7b</strain>
    </source>
</reference>
<accession>A0AC61S1M8</accession>
<protein>
    <submittedName>
        <fullName evidence="1">DUF4129 domain-containing protein</fullName>
    </submittedName>
</protein>
<gene>
    <name evidence="1" type="ORF">E5329_01450</name>
</gene>